<dbReference type="PANTHER" id="PTHR10696:SF56">
    <property type="entry name" value="TAUD_TFDA-LIKE DOMAIN-CONTAINING PROTEIN"/>
    <property type="match status" value="1"/>
</dbReference>
<evidence type="ECO:0000313" key="7">
    <source>
        <dbReference type="EMBL" id="MFB9523418.1"/>
    </source>
</evidence>
<keyword evidence="8" id="KW-1185">Reference proteome</keyword>
<keyword evidence="4" id="KW-0045">Antibiotic biosynthesis</keyword>
<dbReference type="InterPro" id="IPR050411">
    <property type="entry name" value="AlphaKG_dependent_hydroxylases"/>
</dbReference>
<gene>
    <name evidence="7" type="ORF">ACFFTU_26085</name>
</gene>
<keyword evidence="7" id="KW-0223">Dioxygenase</keyword>
<keyword evidence="2" id="KW-0560">Oxidoreductase</keyword>
<dbReference type="RefSeq" id="WP_345226274.1">
    <property type="nucleotide sequence ID" value="NZ_BAAAXE010000013.1"/>
</dbReference>
<dbReference type="SUPFAM" id="SSF51197">
    <property type="entry name" value="Clavaminate synthase-like"/>
    <property type="match status" value="1"/>
</dbReference>
<dbReference type="GO" id="GO:0051213">
    <property type="term" value="F:dioxygenase activity"/>
    <property type="evidence" value="ECO:0007669"/>
    <property type="project" value="UniProtKB-KW"/>
</dbReference>
<dbReference type="EMBL" id="JBHMCR010000017">
    <property type="protein sequence ID" value="MFB9523418.1"/>
    <property type="molecule type" value="Genomic_DNA"/>
</dbReference>
<dbReference type="Proteomes" id="UP001589718">
    <property type="component" value="Unassembled WGS sequence"/>
</dbReference>
<dbReference type="InterPro" id="IPR042098">
    <property type="entry name" value="TauD-like_sf"/>
</dbReference>
<evidence type="ECO:0000256" key="5">
    <source>
        <dbReference type="SAM" id="MobiDB-lite"/>
    </source>
</evidence>
<proteinExistence type="predicted"/>
<evidence type="ECO:0000256" key="3">
    <source>
        <dbReference type="ARBA" id="ARBA00023004"/>
    </source>
</evidence>
<sequence>MGKFVAASGPHAWEPAALSEQDWLIHLSDTCPVTAPTARSAPTCLPPGPAARLLAALREGPGFAVLRGLRLDGLDDQACAELGRRIAALAGTPRPHESAAPGDHLLSTAHLATTPPPAAPTGPAGPADTQDPMPEVPALAPHTDRAGPPGPPHFLALLCVRPAPTGGASLLISAATVHDRLAARHPGQLAALYADFHFGAEPGLARTGPVFARHDGRLAVHYNRHQIERGHHVAGVPLGEARTRALDAFDGVLAGQDLALRVPLRRGDLLLLDNTAVLHGRTAFTDHPDPPRRRCLTRSWAD</sequence>
<keyword evidence="3" id="KW-0408">Iron</keyword>
<evidence type="ECO:0000256" key="2">
    <source>
        <dbReference type="ARBA" id="ARBA00023002"/>
    </source>
</evidence>
<organism evidence="7 8">
    <name type="scientific">Streptomyces cremeus</name>
    <dbReference type="NCBI Taxonomy" id="66881"/>
    <lineage>
        <taxon>Bacteria</taxon>
        <taxon>Bacillati</taxon>
        <taxon>Actinomycetota</taxon>
        <taxon>Actinomycetes</taxon>
        <taxon>Kitasatosporales</taxon>
        <taxon>Streptomycetaceae</taxon>
        <taxon>Streptomyces</taxon>
    </lineage>
</organism>
<name>A0ABV5PKY2_STRCM</name>
<comment type="cofactor">
    <cofactor evidence="1">
        <name>Fe(2+)</name>
        <dbReference type="ChEBI" id="CHEBI:29033"/>
    </cofactor>
</comment>
<evidence type="ECO:0000256" key="1">
    <source>
        <dbReference type="ARBA" id="ARBA00001954"/>
    </source>
</evidence>
<accession>A0ABV5PKY2</accession>
<reference evidence="7 8" key="1">
    <citation type="submission" date="2024-09" db="EMBL/GenBank/DDBJ databases">
        <authorList>
            <person name="Sun Q."/>
            <person name="Mori K."/>
        </authorList>
    </citation>
    <scope>NUCLEOTIDE SEQUENCE [LARGE SCALE GENOMIC DNA]</scope>
    <source>
        <strain evidence="7 8">JCM 4362</strain>
    </source>
</reference>
<evidence type="ECO:0000256" key="4">
    <source>
        <dbReference type="ARBA" id="ARBA00023194"/>
    </source>
</evidence>
<feature type="region of interest" description="Disordered" evidence="5">
    <location>
        <begin position="108"/>
        <end position="147"/>
    </location>
</feature>
<protein>
    <submittedName>
        <fullName evidence="7">TauD/TfdA family dioxygenase</fullName>
    </submittedName>
</protein>
<evidence type="ECO:0000313" key="8">
    <source>
        <dbReference type="Proteomes" id="UP001589718"/>
    </source>
</evidence>
<dbReference type="Gene3D" id="3.60.130.10">
    <property type="entry name" value="Clavaminate synthase-like"/>
    <property type="match status" value="1"/>
</dbReference>
<dbReference type="Pfam" id="PF02668">
    <property type="entry name" value="TauD"/>
    <property type="match status" value="1"/>
</dbReference>
<dbReference type="PANTHER" id="PTHR10696">
    <property type="entry name" value="GAMMA-BUTYROBETAINE HYDROXYLASE-RELATED"/>
    <property type="match status" value="1"/>
</dbReference>
<feature type="domain" description="TauD/TfdA-like" evidence="6">
    <location>
        <begin position="52"/>
        <end position="300"/>
    </location>
</feature>
<dbReference type="InterPro" id="IPR003819">
    <property type="entry name" value="TauD/TfdA-like"/>
</dbReference>
<comment type="caution">
    <text evidence="7">The sequence shown here is derived from an EMBL/GenBank/DDBJ whole genome shotgun (WGS) entry which is preliminary data.</text>
</comment>
<evidence type="ECO:0000259" key="6">
    <source>
        <dbReference type="Pfam" id="PF02668"/>
    </source>
</evidence>